<sequence length="147" mass="16310">MLVSDILKNKGREVYSIDPNQTVYEAIATMDELDIGALVVLDGDSLDGILSERDYRSKVILKGRSSKSTKVHEIMTSDVYYVTPSDSVQRCMGIMTEEKIRHLPVMEQDTVAGVISIGDLVKSIISKQKSEISNLRHYIQGQGSYPG</sequence>
<evidence type="ECO:0000313" key="5">
    <source>
        <dbReference type="Proteomes" id="UP000479132"/>
    </source>
</evidence>
<dbReference type="PROSITE" id="PS51371">
    <property type="entry name" value="CBS"/>
    <property type="match status" value="2"/>
</dbReference>
<dbReference type="InterPro" id="IPR044725">
    <property type="entry name" value="CBSX3_CBS_dom"/>
</dbReference>
<dbReference type="SUPFAM" id="SSF54631">
    <property type="entry name" value="CBS-domain pair"/>
    <property type="match status" value="1"/>
</dbReference>
<dbReference type="EMBL" id="JAALLS010000007">
    <property type="protein sequence ID" value="NGP88083.1"/>
    <property type="molecule type" value="Genomic_DNA"/>
</dbReference>
<name>A0A6M1T626_9BACT</name>
<keyword evidence="1 2" id="KW-0129">CBS domain</keyword>
<accession>A0A6M1T626</accession>
<keyword evidence="5" id="KW-1185">Reference proteome</keyword>
<comment type="caution">
    <text evidence="4">The sequence shown here is derived from an EMBL/GenBank/DDBJ whole genome shotgun (WGS) entry which is preliminary data.</text>
</comment>
<evidence type="ECO:0000313" key="4">
    <source>
        <dbReference type="EMBL" id="NGP88083.1"/>
    </source>
</evidence>
<evidence type="ECO:0000259" key="3">
    <source>
        <dbReference type="PROSITE" id="PS51371"/>
    </source>
</evidence>
<dbReference type="AlphaFoldDB" id="A0A6M1T626"/>
<feature type="domain" description="CBS" evidence="3">
    <location>
        <begin position="75"/>
        <end position="131"/>
    </location>
</feature>
<dbReference type="Proteomes" id="UP000479132">
    <property type="component" value="Unassembled WGS sequence"/>
</dbReference>
<reference evidence="4 5" key="1">
    <citation type="submission" date="2020-02" db="EMBL/GenBank/DDBJ databases">
        <title>Aliifodinibius halophilus 2W32, complete genome.</title>
        <authorList>
            <person name="Li Y."/>
            <person name="Wu S."/>
        </authorList>
    </citation>
    <scope>NUCLEOTIDE SEQUENCE [LARGE SCALE GENOMIC DNA]</scope>
    <source>
        <strain evidence="4 5">2W32</strain>
    </source>
</reference>
<protein>
    <submittedName>
        <fullName evidence="4">CBS domain-containing protein</fullName>
    </submittedName>
</protein>
<dbReference type="SMART" id="SM00116">
    <property type="entry name" value="CBS"/>
    <property type="match status" value="2"/>
</dbReference>
<dbReference type="Pfam" id="PF00571">
    <property type="entry name" value="CBS"/>
    <property type="match status" value="2"/>
</dbReference>
<organism evidence="4 5">
    <name type="scientific">Fodinibius halophilus</name>
    <dbReference type="NCBI Taxonomy" id="1736908"/>
    <lineage>
        <taxon>Bacteria</taxon>
        <taxon>Pseudomonadati</taxon>
        <taxon>Balneolota</taxon>
        <taxon>Balneolia</taxon>
        <taxon>Balneolales</taxon>
        <taxon>Balneolaceae</taxon>
        <taxon>Fodinibius</taxon>
    </lineage>
</organism>
<dbReference type="CDD" id="cd04623">
    <property type="entry name" value="CBS_pair_bac_euk"/>
    <property type="match status" value="1"/>
</dbReference>
<evidence type="ECO:0000256" key="1">
    <source>
        <dbReference type="ARBA" id="ARBA00023122"/>
    </source>
</evidence>
<gene>
    <name evidence="4" type="ORF">G3569_06935</name>
</gene>
<dbReference type="Gene3D" id="3.10.580.10">
    <property type="entry name" value="CBS-domain"/>
    <property type="match status" value="1"/>
</dbReference>
<proteinExistence type="predicted"/>
<dbReference type="InterPro" id="IPR000644">
    <property type="entry name" value="CBS_dom"/>
</dbReference>
<feature type="domain" description="CBS" evidence="3">
    <location>
        <begin position="8"/>
        <end position="66"/>
    </location>
</feature>
<dbReference type="InterPro" id="IPR051257">
    <property type="entry name" value="Diverse_CBS-Domain"/>
</dbReference>
<dbReference type="InterPro" id="IPR046342">
    <property type="entry name" value="CBS_dom_sf"/>
</dbReference>
<dbReference type="PANTHER" id="PTHR43080:SF2">
    <property type="entry name" value="CBS DOMAIN-CONTAINING PROTEIN"/>
    <property type="match status" value="1"/>
</dbReference>
<dbReference type="RefSeq" id="WP_165267456.1">
    <property type="nucleotide sequence ID" value="NZ_JAALLS010000007.1"/>
</dbReference>
<dbReference type="PANTHER" id="PTHR43080">
    <property type="entry name" value="CBS DOMAIN-CONTAINING PROTEIN CBSX3, MITOCHONDRIAL"/>
    <property type="match status" value="1"/>
</dbReference>
<evidence type="ECO:0000256" key="2">
    <source>
        <dbReference type="PROSITE-ProRule" id="PRU00703"/>
    </source>
</evidence>